<evidence type="ECO:0000313" key="2">
    <source>
        <dbReference type="EMBL" id="KAA9150357.1"/>
    </source>
</evidence>
<dbReference type="EMBL" id="VMNW02000119">
    <property type="protein sequence ID" value="KAA9150357.1"/>
    <property type="molecule type" value="Genomic_DNA"/>
</dbReference>
<accession>A0A5N0URR5</accession>
<evidence type="ECO:0000313" key="3">
    <source>
        <dbReference type="Proteomes" id="UP000319769"/>
    </source>
</evidence>
<protein>
    <submittedName>
        <fullName evidence="2">NAD-dependent epimerase/dehydratase family protein</fullName>
    </submittedName>
</protein>
<dbReference type="InterPro" id="IPR051783">
    <property type="entry name" value="NAD(P)-dependent_oxidoreduct"/>
</dbReference>
<dbReference type="OrthoDB" id="3174087at2"/>
<name>A0A5N0URR5_9PSEU</name>
<keyword evidence="3" id="KW-1185">Reference proteome</keyword>
<dbReference type="Gene3D" id="3.40.50.720">
    <property type="entry name" value="NAD(P)-binding Rossmann-like Domain"/>
    <property type="match status" value="1"/>
</dbReference>
<dbReference type="GO" id="GO:0005737">
    <property type="term" value="C:cytoplasm"/>
    <property type="evidence" value="ECO:0007669"/>
    <property type="project" value="TreeGrafter"/>
</dbReference>
<proteinExistence type="predicted"/>
<dbReference type="AlphaFoldDB" id="A0A5N0URR5"/>
<comment type="caution">
    <text evidence="2">The sequence shown here is derived from an EMBL/GenBank/DDBJ whole genome shotgun (WGS) entry which is preliminary data.</text>
</comment>
<dbReference type="PANTHER" id="PTHR48079">
    <property type="entry name" value="PROTEIN YEEZ"/>
    <property type="match status" value="1"/>
</dbReference>
<dbReference type="RefSeq" id="WP_144757883.1">
    <property type="nucleotide sequence ID" value="NZ_VMNW02000119.1"/>
</dbReference>
<dbReference type="Proteomes" id="UP000319769">
    <property type="component" value="Unassembled WGS sequence"/>
</dbReference>
<dbReference type="Pfam" id="PF01370">
    <property type="entry name" value="Epimerase"/>
    <property type="match status" value="1"/>
</dbReference>
<dbReference type="PANTHER" id="PTHR48079:SF6">
    <property type="entry name" value="NAD(P)-BINDING DOMAIN-CONTAINING PROTEIN-RELATED"/>
    <property type="match status" value="1"/>
</dbReference>
<dbReference type="InterPro" id="IPR001509">
    <property type="entry name" value="Epimerase_deHydtase"/>
</dbReference>
<evidence type="ECO:0000259" key="1">
    <source>
        <dbReference type="Pfam" id="PF01370"/>
    </source>
</evidence>
<dbReference type="SUPFAM" id="SSF51735">
    <property type="entry name" value="NAD(P)-binding Rossmann-fold domains"/>
    <property type="match status" value="1"/>
</dbReference>
<sequence length="343" mass="36690">MRAKKLVIGASGFLGAHVVGELVRSGHDVRAMLRPTSSLRGIAGLDVERVYGDLSDTAALRSAMAGCDTVFHCALDTRAWLRDPAPLFRTNVDGLRNVLDVAAEAGLGKFVFTSTVGTIGLSKGVATEETAHDRSRKAGAYIRSRVQAEELVFRYANERGLPAVALCVANTYGPGDWAPTPHGALLKAAVFGRMPAYVSGVAAEVVGVEDAARALVLAGERGRVGERYIVSERFLSAREIARIGAEVGGVPPPRYGIPLPVMSALGAVGELAGKLLRRDVRLTRTSVRLMHVMPRLDHGKAVRELGWAPAPAPDAIRAGARFFVEERARRRAAARESRDKEKA</sequence>
<dbReference type="GO" id="GO:0004029">
    <property type="term" value="F:aldehyde dehydrogenase (NAD+) activity"/>
    <property type="evidence" value="ECO:0007669"/>
    <property type="project" value="TreeGrafter"/>
</dbReference>
<feature type="domain" description="NAD-dependent epimerase/dehydratase" evidence="1">
    <location>
        <begin position="6"/>
        <end position="229"/>
    </location>
</feature>
<reference evidence="2" key="1">
    <citation type="submission" date="2019-09" db="EMBL/GenBank/DDBJ databases">
        <authorList>
            <person name="Teo W.F.A."/>
            <person name="Duangmal K."/>
        </authorList>
    </citation>
    <scope>NUCLEOTIDE SEQUENCE [LARGE SCALE GENOMIC DNA]</scope>
    <source>
        <strain evidence="2">K81G1</strain>
    </source>
</reference>
<dbReference type="InterPro" id="IPR036291">
    <property type="entry name" value="NAD(P)-bd_dom_sf"/>
</dbReference>
<gene>
    <name evidence="2" type="ORF">FPZ12_041335</name>
</gene>
<organism evidence="2 3">
    <name type="scientific">Amycolatopsis acidicola</name>
    <dbReference type="NCBI Taxonomy" id="2596893"/>
    <lineage>
        <taxon>Bacteria</taxon>
        <taxon>Bacillati</taxon>
        <taxon>Actinomycetota</taxon>
        <taxon>Actinomycetes</taxon>
        <taxon>Pseudonocardiales</taxon>
        <taxon>Pseudonocardiaceae</taxon>
        <taxon>Amycolatopsis</taxon>
    </lineage>
</organism>